<protein>
    <recommendedName>
        <fullName evidence="9">ATP-dependent dethiobiotin synthetase BioD</fullName>
        <ecNumber evidence="9">6.3.3.3</ecNumber>
    </recommendedName>
    <alternativeName>
        <fullName evidence="9">DTB synthetase</fullName>
        <shortName evidence="9">DTBS</shortName>
    </alternativeName>
    <alternativeName>
        <fullName evidence="9">Dethiobiotin synthase</fullName>
    </alternativeName>
</protein>
<dbReference type="EMBL" id="ADGP01000013">
    <property type="protein sequence ID" value="EFD94430.1"/>
    <property type="molecule type" value="Genomic_DNA"/>
</dbReference>
<keyword evidence="13" id="KW-1185">Reference proteome</keyword>
<proteinExistence type="inferred from homology"/>
<keyword evidence="7 9" id="KW-0460">Magnesium</keyword>
<keyword evidence="4 9" id="KW-0547">Nucleotide-binding</keyword>
<sequence length="224" mass="24229">MSKGLFITGTGTDVGKTYVTALLIKTLRQAHYNAAYYKAAISGAPSVAAGDAGYVNRTAQINEPENLLVPYTFTHAVSPHLASKLEGITIEKETILNGWKQVTARYPYVTVEGSGGIICPIRHDTTACYNLEDIIQWFHLPCIIVGTIGLGSINSFVLTAHYMQSKHLPVKGLIINRYHGGIMEDDNIAMITERTGLPVLAVVKEGDTSLSADPHKLAALYEGV</sequence>
<evidence type="ECO:0000313" key="11">
    <source>
        <dbReference type="EMBL" id="EGL39545.1"/>
    </source>
</evidence>
<dbReference type="GO" id="GO:0009102">
    <property type="term" value="P:biotin biosynthetic process"/>
    <property type="evidence" value="ECO:0007669"/>
    <property type="project" value="UniProtKB-UniRule"/>
</dbReference>
<feature type="binding site" evidence="9">
    <location>
        <begin position="13"/>
        <end position="18"/>
    </location>
    <ligand>
        <name>ATP</name>
        <dbReference type="ChEBI" id="CHEBI:30616"/>
    </ligand>
</feature>
<comment type="function">
    <text evidence="9">Catalyzes a mechanistically unusual reaction, the ATP-dependent insertion of CO2 between the N7 and N8 nitrogen atoms of 7,8-diaminopelargonic acid (DAPA, also called 7,8-diammoniononanoate) to form a ureido ring.</text>
</comment>
<reference evidence="10" key="2">
    <citation type="submission" date="2009-12" db="EMBL/GenBank/DDBJ databases">
        <authorList>
            <person name="Madupu R."/>
            <person name="Durkin A.S."/>
            <person name="Torralba M."/>
            <person name="Methe B."/>
            <person name="Sutton G.G."/>
            <person name="Strausberg R.L."/>
            <person name="Nelson K.E."/>
        </authorList>
    </citation>
    <scope>NUCLEOTIDE SEQUENCE</scope>
    <source>
        <strain evidence="10">28L</strain>
    </source>
</reference>
<comment type="cofactor">
    <cofactor evidence="9">
        <name>Mg(2+)</name>
        <dbReference type="ChEBI" id="CHEBI:18420"/>
    </cofactor>
</comment>
<comment type="caution">
    <text evidence="10">The sequence shown here is derived from an EMBL/GenBank/DDBJ whole genome shotgun (WGS) entry which is preliminary data.</text>
</comment>
<dbReference type="eggNOG" id="COG0132">
    <property type="taxonomic scope" value="Bacteria"/>
</dbReference>
<dbReference type="Proteomes" id="UP000003242">
    <property type="component" value="Unassembled WGS sequence"/>
</dbReference>
<comment type="subcellular location">
    <subcellularLocation>
        <location evidence="9">Cytoplasm</location>
    </subcellularLocation>
</comment>
<dbReference type="CDD" id="cd03109">
    <property type="entry name" value="DTBS"/>
    <property type="match status" value="1"/>
</dbReference>
<dbReference type="OrthoDB" id="9802097at2"/>
<evidence type="ECO:0000256" key="9">
    <source>
        <dbReference type="HAMAP-Rule" id="MF_00336"/>
    </source>
</evidence>
<feature type="binding site" evidence="9">
    <location>
        <position position="112"/>
    </location>
    <ligand>
        <name>Mg(2+)</name>
        <dbReference type="ChEBI" id="CHEBI:18420"/>
    </ligand>
</feature>
<dbReference type="EC" id="6.3.3.3" evidence="9"/>
<keyword evidence="3 9" id="KW-0479">Metal-binding</keyword>
<evidence type="ECO:0000256" key="3">
    <source>
        <dbReference type="ARBA" id="ARBA00022723"/>
    </source>
</evidence>
<organism evidence="10 12">
    <name type="scientific">Megasphaera lornae</name>
    <dbReference type="NCBI Taxonomy" id="1000568"/>
    <lineage>
        <taxon>Bacteria</taxon>
        <taxon>Bacillati</taxon>
        <taxon>Bacillota</taxon>
        <taxon>Negativicutes</taxon>
        <taxon>Veillonellales</taxon>
        <taxon>Veillonellaceae</taxon>
        <taxon>Megasphaera</taxon>
    </lineage>
</organism>
<evidence type="ECO:0000256" key="4">
    <source>
        <dbReference type="ARBA" id="ARBA00022741"/>
    </source>
</evidence>
<dbReference type="PANTHER" id="PTHR43210:SF2">
    <property type="entry name" value="ATP-DEPENDENT DETHIOBIOTIN SYNTHETASE BIOD 2"/>
    <property type="match status" value="1"/>
</dbReference>
<comment type="caution">
    <text evidence="9">Lacks conserved residue(s) required for the propagation of feature annotation.</text>
</comment>
<comment type="similarity">
    <text evidence="9">Belongs to the dethiobiotin synthetase family.</text>
</comment>
<dbReference type="GO" id="GO:0005829">
    <property type="term" value="C:cytosol"/>
    <property type="evidence" value="ECO:0007669"/>
    <property type="project" value="TreeGrafter"/>
</dbReference>
<feature type="active site" evidence="9">
    <location>
        <position position="38"/>
    </location>
</feature>
<evidence type="ECO:0000256" key="1">
    <source>
        <dbReference type="ARBA" id="ARBA00022490"/>
    </source>
</evidence>
<feature type="binding site" evidence="9">
    <location>
        <position position="17"/>
    </location>
    <ligand>
        <name>Mg(2+)</name>
        <dbReference type="ChEBI" id="CHEBI:18420"/>
    </ligand>
</feature>
<dbReference type="GO" id="GO:0005524">
    <property type="term" value="F:ATP binding"/>
    <property type="evidence" value="ECO:0007669"/>
    <property type="project" value="UniProtKB-UniRule"/>
</dbReference>
<gene>
    <name evidence="9 10" type="primary">bioD</name>
    <name evidence="10" type="ORF">HMPREF0889_1414</name>
    <name evidence="11" type="ORF">HMPREF1039_1367</name>
</gene>
<dbReference type="InterPro" id="IPR027417">
    <property type="entry name" value="P-loop_NTPase"/>
</dbReference>
<keyword evidence="6 9" id="KW-0067">ATP-binding</keyword>
<evidence type="ECO:0000256" key="8">
    <source>
        <dbReference type="ARBA" id="ARBA00047386"/>
    </source>
</evidence>
<keyword evidence="5 9" id="KW-0093">Biotin biosynthesis</keyword>
<feature type="binding site" evidence="9">
    <location>
        <position position="51"/>
    </location>
    <ligand>
        <name>Mg(2+)</name>
        <dbReference type="ChEBI" id="CHEBI:18420"/>
    </ligand>
</feature>
<accession>D3LTW4</accession>
<dbReference type="UniPathway" id="UPA00078">
    <property type="reaction ID" value="UER00161"/>
</dbReference>
<comment type="pathway">
    <text evidence="9">Cofactor biosynthesis; biotin biosynthesis; biotin from 7,8-diaminononanoate: step 1/2.</text>
</comment>
<dbReference type="HAMAP" id="MF_00336">
    <property type="entry name" value="BioD"/>
    <property type="match status" value="1"/>
</dbReference>
<dbReference type="STRING" id="699218.HMPREF0889_1414"/>
<reference evidence="12" key="1">
    <citation type="submission" date="2009-12" db="EMBL/GenBank/DDBJ databases">
        <title>Sequence of Clostridiales genomosp. BVAB3 str. UPII9-5.</title>
        <authorList>
            <person name="Madupu R."/>
            <person name="Durkin A.S."/>
            <person name="Torralba M."/>
            <person name="Methe B."/>
            <person name="Sutton G.G."/>
            <person name="Strausberg R.L."/>
            <person name="Nelson K.E."/>
        </authorList>
    </citation>
    <scope>NUCLEOTIDE SEQUENCE [LARGE SCALE GENOMIC DNA]</scope>
    <source>
        <strain evidence="12">28L</strain>
    </source>
</reference>
<comment type="catalytic activity">
    <reaction evidence="8">
        <text>(7R,8S)-8-amino-7-(carboxyamino)nonanoate + ATP = (4R,5S)-dethiobiotin + ADP + phosphate + H(+)</text>
        <dbReference type="Rhea" id="RHEA:63684"/>
        <dbReference type="ChEBI" id="CHEBI:15378"/>
        <dbReference type="ChEBI" id="CHEBI:30616"/>
        <dbReference type="ChEBI" id="CHEBI:43474"/>
        <dbReference type="ChEBI" id="CHEBI:149470"/>
        <dbReference type="ChEBI" id="CHEBI:149473"/>
        <dbReference type="ChEBI" id="CHEBI:456216"/>
    </reaction>
</comment>
<dbReference type="GO" id="GO:0000287">
    <property type="term" value="F:magnesium ion binding"/>
    <property type="evidence" value="ECO:0007669"/>
    <property type="project" value="UniProtKB-UniRule"/>
</dbReference>
<feature type="binding site" evidence="9">
    <location>
        <begin position="112"/>
        <end position="115"/>
    </location>
    <ligand>
        <name>ATP</name>
        <dbReference type="ChEBI" id="CHEBI:30616"/>
    </ligand>
</feature>
<evidence type="ECO:0000256" key="6">
    <source>
        <dbReference type="ARBA" id="ARBA00022840"/>
    </source>
</evidence>
<evidence type="ECO:0000256" key="5">
    <source>
        <dbReference type="ARBA" id="ARBA00022756"/>
    </source>
</evidence>
<evidence type="ECO:0000256" key="7">
    <source>
        <dbReference type="ARBA" id="ARBA00022842"/>
    </source>
</evidence>
<dbReference type="EMBL" id="AFIJ01000036">
    <property type="protein sequence ID" value="EGL39545.1"/>
    <property type="molecule type" value="Genomic_DNA"/>
</dbReference>
<feature type="binding site" evidence="9">
    <location>
        <begin position="176"/>
        <end position="177"/>
    </location>
    <ligand>
        <name>ATP</name>
        <dbReference type="ChEBI" id="CHEBI:30616"/>
    </ligand>
</feature>
<evidence type="ECO:0000313" key="12">
    <source>
        <dbReference type="Proteomes" id="UP000003242"/>
    </source>
</evidence>
<keyword evidence="1 9" id="KW-0963">Cytoplasm</keyword>
<keyword evidence="2 9" id="KW-0436">Ligase</keyword>
<dbReference type="Proteomes" id="UP000004018">
    <property type="component" value="Unassembled WGS sequence"/>
</dbReference>
<evidence type="ECO:0000313" key="10">
    <source>
        <dbReference type="EMBL" id="EFD94430.1"/>
    </source>
</evidence>
<dbReference type="NCBIfam" id="TIGR00347">
    <property type="entry name" value="bioD"/>
    <property type="match status" value="1"/>
</dbReference>
<name>D3LTW4_9FIRM</name>
<feature type="binding site" evidence="9">
    <location>
        <position position="42"/>
    </location>
    <ligand>
        <name>substrate</name>
    </ligand>
</feature>
<dbReference type="GO" id="GO:0004141">
    <property type="term" value="F:dethiobiotin synthase activity"/>
    <property type="evidence" value="ECO:0007669"/>
    <property type="project" value="UniProtKB-UniRule"/>
</dbReference>
<comment type="subunit">
    <text evidence="9">Homodimer.</text>
</comment>
<evidence type="ECO:0000313" key="13">
    <source>
        <dbReference type="Proteomes" id="UP000004018"/>
    </source>
</evidence>
<comment type="catalytic activity">
    <reaction evidence="9">
        <text>(7R,8S)-7,8-diammoniononanoate + CO2 + ATP = (4R,5S)-dethiobiotin + ADP + phosphate + 3 H(+)</text>
        <dbReference type="Rhea" id="RHEA:15805"/>
        <dbReference type="ChEBI" id="CHEBI:15378"/>
        <dbReference type="ChEBI" id="CHEBI:16526"/>
        <dbReference type="ChEBI" id="CHEBI:30616"/>
        <dbReference type="ChEBI" id="CHEBI:43474"/>
        <dbReference type="ChEBI" id="CHEBI:149469"/>
        <dbReference type="ChEBI" id="CHEBI:149473"/>
        <dbReference type="ChEBI" id="CHEBI:456216"/>
        <dbReference type="EC" id="6.3.3.3"/>
    </reaction>
</comment>
<dbReference type="Gene3D" id="3.40.50.300">
    <property type="entry name" value="P-loop containing nucleotide triphosphate hydrolases"/>
    <property type="match status" value="1"/>
</dbReference>
<dbReference type="InterPro" id="IPR004472">
    <property type="entry name" value="DTB_synth_BioD"/>
</dbReference>
<feature type="binding site" evidence="9">
    <location>
        <position position="51"/>
    </location>
    <ligand>
        <name>ATP</name>
        <dbReference type="ChEBI" id="CHEBI:30616"/>
    </ligand>
</feature>
<dbReference type="AlphaFoldDB" id="D3LTW4"/>
<dbReference type="SUPFAM" id="SSF52540">
    <property type="entry name" value="P-loop containing nucleoside triphosphate hydrolases"/>
    <property type="match status" value="1"/>
</dbReference>
<dbReference type="Pfam" id="PF13500">
    <property type="entry name" value="AAA_26"/>
    <property type="match status" value="1"/>
</dbReference>
<reference evidence="11 13" key="3">
    <citation type="submission" date="2011-04" db="EMBL/GenBank/DDBJ databases">
        <authorList>
            <person name="Harkins D.M."/>
            <person name="Madupu R."/>
            <person name="Durkin A.S."/>
            <person name="Torralba M."/>
            <person name="Methe B."/>
            <person name="Sutton G.G."/>
            <person name="Nelson K.E."/>
        </authorList>
    </citation>
    <scope>NUCLEOTIDE SEQUENCE [LARGE SCALE GENOMIC DNA]</scope>
    <source>
        <strain evidence="11 13">UPII 199-6</strain>
    </source>
</reference>
<dbReference type="RefSeq" id="WP_007391501.1">
    <property type="nucleotide sequence ID" value="NZ_ADGP01000013.1"/>
</dbReference>
<dbReference type="PIRSF" id="PIRSF006755">
    <property type="entry name" value="DTB_synth"/>
    <property type="match status" value="1"/>
</dbReference>
<dbReference type="PANTHER" id="PTHR43210">
    <property type="entry name" value="DETHIOBIOTIN SYNTHETASE"/>
    <property type="match status" value="1"/>
</dbReference>
<evidence type="ECO:0000256" key="2">
    <source>
        <dbReference type="ARBA" id="ARBA00022598"/>
    </source>
</evidence>